<dbReference type="PROSITE" id="PS51257">
    <property type="entry name" value="PROKAR_LIPOPROTEIN"/>
    <property type="match status" value="1"/>
</dbReference>
<protein>
    <recommendedName>
        <fullName evidence="4">DUF4270 domain-containing protein</fullName>
    </recommendedName>
</protein>
<dbReference type="AlphaFoldDB" id="A0A023BY86"/>
<feature type="signal peptide" evidence="1">
    <location>
        <begin position="1"/>
        <end position="24"/>
    </location>
</feature>
<evidence type="ECO:0008006" key="4">
    <source>
        <dbReference type="Google" id="ProtNLM"/>
    </source>
</evidence>
<keyword evidence="3" id="KW-1185">Reference proteome</keyword>
<dbReference type="OrthoDB" id="1466062at2"/>
<evidence type="ECO:0000256" key="1">
    <source>
        <dbReference type="SAM" id="SignalP"/>
    </source>
</evidence>
<dbReference type="RefSeq" id="WP_034239860.1">
    <property type="nucleotide sequence ID" value="NZ_AQRA01000002.1"/>
</dbReference>
<evidence type="ECO:0000313" key="3">
    <source>
        <dbReference type="Proteomes" id="UP000023541"/>
    </source>
</evidence>
<dbReference type="eggNOG" id="ENOG502Z8IK">
    <property type="taxonomic scope" value="Bacteria"/>
</dbReference>
<accession>A0A023BY86</accession>
<sequence length="547" mass="61131">MKLKNILIRITVIVAVVFSFLSCNDDFDSVGSEVVGDVNFEDKQYSAVPIAYSKKFERVRTNSLPIDQQGTTHSNLLGVYNDPIYGQSVYSILSQIQPSKLNPTFGTNPVLDSVVFSLPYISTAISTASVQIGNVTETATTYRLDSIYGNQPVKLSLYKSNYFLRDFDPESNERQVFYSNDVETNFGAEVEQTLLYTNNNFVPSAKEIITTTETVTNGETTTKRERLTPRLRVELPDEAKTLFSTLFLDKAGSPELSNVNNFRNYFRGIYIKVEPVNNNGNLVYLNTRNAQITLYYSFEETSNDVTTTKQDKLDLNFTNTFINAIKTTLDPTIAEELKEENQDTVNGEDNLYLKGGDGSYAVIDLFGGNITNENGEEENELSFLKRQDWLINDASLKLYINQNKVTGGDTEPERIFIFNIETGAVLLDYFLDGSASVETPLTSVVNHLGRISRDSDKNGEFYRIKMTQHVLNILKGEIENAKLGVSVSQNVNIITNAIGDTPTTKNEIIPSSSIVSHEGTVLYGNGVNVPESKRLKLDIFYTSSKEN</sequence>
<name>A0A023BY86_9FLAO</name>
<evidence type="ECO:0000313" key="2">
    <source>
        <dbReference type="EMBL" id="EZH74929.1"/>
    </source>
</evidence>
<dbReference type="Proteomes" id="UP000023541">
    <property type="component" value="Unassembled WGS sequence"/>
</dbReference>
<gene>
    <name evidence="2" type="ORF">ATO12_09355</name>
</gene>
<feature type="chain" id="PRO_5001512015" description="DUF4270 domain-containing protein" evidence="1">
    <location>
        <begin position="25"/>
        <end position="547"/>
    </location>
</feature>
<proteinExistence type="predicted"/>
<reference evidence="2 3" key="1">
    <citation type="submission" date="2014-04" db="EMBL/GenBank/DDBJ databases">
        <title>Aquimarina sp. 22II-S11-z7 Genome Sequencing.</title>
        <authorList>
            <person name="Lai Q."/>
        </authorList>
    </citation>
    <scope>NUCLEOTIDE SEQUENCE [LARGE SCALE GENOMIC DNA]</scope>
    <source>
        <strain evidence="2 3">22II-S11-z7</strain>
    </source>
</reference>
<comment type="caution">
    <text evidence="2">The sequence shown here is derived from an EMBL/GenBank/DDBJ whole genome shotgun (WGS) entry which is preliminary data.</text>
</comment>
<dbReference type="STRING" id="1317122.ATO12_09355"/>
<organism evidence="2 3">
    <name type="scientific">Aquimarina atlantica</name>
    <dbReference type="NCBI Taxonomy" id="1317122"/>
    <lineage>
        <taxon>Bacteria</taxon>
        <taxon>Pseudomonadati</taxon>
        <taxon>Bacteroidota</taxon>
        <taxon>Flavobacteriia</taxon>
        <taxon>Flavobacteriales</taxon>
        <taxon>Flavobacteriaceae</taxon>
        <taxon>Aquimarina</taxon>
    </lineage>
</organism>
<dbReference type="EMBL" id="AQRA01000002">
    <property type="protein sequence ID" value="EZH74929.1"/>
    <property type="molecule type" value="Genomic_DNA"/>
</dbReference>
<dbReference type="InterPro" id="IPR025366">
    <property type="entry name" value="DUF4270"/>
</dbReference>
<dbReference type="Pfam" id="PF14092">
    <property type="entry name" value="DUF4270"/>
    <property type="match status" value="1"/>
</dbReference>
<keyword evidence="1" id="KW-0732">Signal</keyword>